<sequence length="203" mass="22396">MSQIVLKPYSSGRVGWKASGLGVKEWQIAESTALCLITDGTYTTAMFNASLEELNAESLLHTTRTMLLMRLQVQWPLCGITLVCFAGAGLSILLPIISSSNMDDGHSFAPKPHGTMVVPIVLTSLWLVATCCLLARARMLILALKDQLDVYIARINARDNLYGVQWLYREIRHPGAGDNECWTEHEIVVKRLAFAVPIVKVVA</sequence>
<evidence type="ECO:0000313" key="3">
    <source>
        <dbReference type="Proteomes" id="UP000030745"/>
    </source>
</evidence>
<dbReference type="VEuPathDB" id="FungiDB:SPRG_06483"/>
<keyword evidence="1" id="KW-1133">Transmembrane helix</keyword>
<evidence type="ECO:0000313" key="2">
    <source>
        <dbReference type="EMBL" id="KDO28628.1"/>
    </source>
</evidence>
<dbReference type="Proteomes" id="UP000030745">
    <property type="component" value="Unassembled WGS sequence"/>
</dbReference>
<dbReference type="OMA" id="CWTEHEI"/>
<proteinExistence type="predicted"/>
<dbReference type="OrthoDB" id="10493118at2759"/>
<dbReference type="GeneID" id="24128831"/>
<dbReference type="AlphaFoldDB" id="A0A067CDR2"/>
<dbReference type="EMBL" id="KK583210">
    <property type="protein sequence ID" value="KDO28628.1"/>
    <property type="molecule type" value="Genomic_DNA"/>
</dbReference>
<feature type="transmembrane region" description="Helical" evidence="1">
    <location>
        <begin position="117"/>
        <end position="135"/>
    </location>
</feature>
<feature type="transmembrane region" description="Helical" evidence="1">
    <location>
        <begin position="75"/>
        <end position="97"/>
    </location>
</feature>
<accession>A0A067CDR2</accession>
<organism evidence="2 3">
    <name type="scientific">Saprolegnia parasitica (strain CBS 223.65)</name>
    <dbReference type="NCBI Taxonomy" id="695850"/>
    <lineage>
        <taxon>Eukaryota</taxon>
        <taxon>Sar</taxon>
        <taxon>Stramenopiles</taxon>
        <taxon>Oomycota</taxon>
        <taxon>Saprolegniomycetes</taxon>
        <taxon>Saprolegniales</taxon>
        <taxon>Saprolegniaceae</taxon>
        <taxon>Saprolegnia</taxon>
    </lineage>
</organism>
<keyword evidence="1" id="KW-0812">Transmembrane</keyword>
<gene>
    <name evidence="2" type="ORF">SPRG_06483</name>
</gene>
<keyword evidence="1" id="KW-0472">Membrane</keyword>
<evidence type="ECO:0000256" key="1">
    <source>
        <dbReference type="SAM" id="Phobius"/>
    </source>
</evidence>
<reference evidence="2 3" key="1">
    <citation type="journal article" date="2013" name="PLoS Genet.">
        <title>Distinctive expansion of potential virulence genes in the genome of the oomycete fish pathogen Saprolegnia parasitica.</title>
        <authorList>
            <person name="Jiang R.H."/>
            <person name="de Bruijn I."/>
            <person name="Haas B.J."/>
            <person name="Belmonte R."/>
            <person name="Lobach L."/>
            <person name="Christie J."/>
            <person name="van den Ackerveken G."/>
            <person name="Bottin A."/>
            <person name="Bulone V."/>
            <person name="Diaz-Moreno S.M."/>
            <person name="Dumas B."/>
            <person name="Fan L."/>
            <person name="Gaulin E."/>
            <person name="Govers F."/>
            <person name="Grenville-Briggs L.J."/>
            <person name="Horner N.R."/>
            <person name="Levin J.Z."/>
            <person name="Mammella M."/>
            <person name="Meijer H.J."/>
            <person name="Morris P."/>
            <person name="Nusbaum C."/>
            <person name="Oome S."/>
            <person name="Phillips A.J."/>
            <person name="van Rooyen D."/>
            <person name="Rzeszutek E."/>
            <person name="Saraiva M."/>
            <person name="Secombes C.J."/>
            <person name="Seidl M.F."/>
            <person name="Snel B."/>
            <person name="Stassen J.H."/>
            <person name="Sykes S."/>
            <person name="Tripathy S."/>
            <person name="van den Berg H."/>
            <person name="Vega-Arreguin J.C."/>
            <person name="Wawra S."/>
            <person name="Young S.K."/>
            <person name="Zeng Q."/>
            <person name="Dieguez-Uribeondo J."/>
            <person name="Russ C."/>
            <person name="Tyler B.M."/>
            <person name="van West P."/>
        </authorList>
    </citation>
    <scope>NUCLEOTIDE SEQUENCE [LARGE SCALE GENOMIC DNA]</scope>
    <source>
        <strain evidence="2 3">CBS 223.65</strain>
    </source>
</reference>
<protein>
    <submittedName>
        <fullName evidence="2">Uncharacterized protein</fullName>
    </submittedName>
</protein>
<dbReference type="RefSeq" id="XP_012200690.1">
    <property type="nucleotide sequence ID" value="XM_012345300.1"/>
</dbReference>
<dbReference type="KEGG" id="spar:SPRG_06483"/>
<name>A0A067CDR2_SAPPC</name>
<keyword evidence="3" id="KW-1185">Reference proteome</keyword>